<evidence type="ECO:0000256" key="1">
    <source>
        <dbReference type="ARBA" id="ARBA00004123"/>
    </source>
</evidence>
<keyword evidence="11" id="KW-1185">Reference proteome</keyword>
<dbReference type="SMART" id="SM01367">
    <property type="entry name" value="DUF3452"/>
    <property type="match status" value="1"/>
</dbReference>
<keyword evidence="3" id="KW-0678">Repressor</keyword>
<dbReference type="PANTHER" id="PTHR13742:SF17">
    <property type="entry name" value="RE32990P-RELATED"/>
    <property type="match status" value="1"/>
</dbReference>
<dbReference type="InterPro" id="IPR002720">
    <property type="entry name" value="RB_A"/>
</dbReference>
<evidence type="ECO:0000259" key="10">
    <source>
        <dbReference type="SMART" id="SM01368"/>
    </source>
</evidence>
<dbReference type="GO" id="GO:0005634">
    <property type="term" value="C:nucleus"/>
    <property type="evidence" value="ECO:0007669"/>
    <property type="project" value="UniProtKB-SubCell"/>
</dbReference>
<dbReference type="InterPro" id="IPR036915">
    <property type="entry name" value="Cyclin-like_sf"/>
</dbReference>
<dbReference type="AlphaFoldDB" id="A0A5S6Q5M0"/>
<dbReference type="InterPro" id="IPR024599">
    <property type="entry name" value="RB_N"/>
</dbReference>
<reference evidence="12" key="1">
    <citation type="submission" date="2019-12" db="UniProtKB">
        <authorList>
            <consortium name="WormBaseParasite"/>
        </authorList>
    </citation>
    <scope>IDENTIFICATION</scope>
</reference>
<dbReference type="Gene3D" id="1.10.472.140">
    <property type="match status" value="1"/>
</dbReference>
<evidence type="ECO:0000256" key="6">
    <source>
        <dbReference type="ARBA" id="ARBA00023242"/>
    </source>
</evidence>
<evidence type="ECO:0000313" key="12">
    <source>
        <dbReference type="WBParaSite" id="TMUE_1000002561.1"/>
    </source>
</evidence>
<evidence type="ECO:0000256" key="5">
    <source>
        <dbReference type="ARBA" id="ARBA00023163"/>
    </source>
</evidence>
<keyword evidence="7" id="KW-0131">Cell cycle</keyword>
<dbReference type="WBParaSite" id="TMUE_1000002561.1">
    <property type="protein sequence ID" value="TMUE_1000002561.1"/>
    <property type="gene ID" value="WBGene00295509"/>
</dbReference>
<dbReference type="GO" id="GO:0000977">
    <property type="term" value="F:RNA polymerase II transcription regulatory region sequence-specific DNA binding"/>
    <property type="evidence" value="ECO:0007669"/>
    <property type="project" value="TreeGrafter"/>
</dbReference>
<dbReference type="CDD" id="cd20548">
    <property type="entry name" value="CYCLIN_RB-like"/>
    <property type="match status" value="1"/>
</dbReference>
<comment type="similarity">
    <text evidence="2">Belongs to the retinoblastoma protein (RB) family.</text>
</comment>
<evidence type="ECO:0000313" key="11">
    <source>
        <dbReference type="Proteomes" id="UP000046395"/>
    </source>
</evidence>
<dbReference type="GO" id="GO:0030154">
    <property type="term" value="P:cell differentiation"/>
    <property type="evidence" value="ECO:0007669"/>
    <property type="project" value="TreeGrafter"/>
</dbReference>
<dbReference type="SMART" id="SM01368">
    <property type="entry name" value="RB_A"/>
    <property type="match status" value="1"/>
</dbReference>
<comment type="subcellular location">
    <subcellularLocation>
        <location evidence="1">Nucleus</location>
    </subcellularLocation>
</comment>
<accession>A0A5S6Q5M0</accession>
<feature type="region of interest" description="Disordered" evidence="8">
    <location>
        <begin position="984"/>
        <end position="1009"/>
    </location>
</feature>
<organism evidence="11 12">
    <name type="scientific">Trichuris muris</name>
    <name type="common">Mouse whipworm</name>
    <dbReference type="NCBI Taxonomy" id="70415"/>
    <lineage>
        <taxon>Eukaryota</taxon>
        <taxon>Metazoa</taxon>
        <taxon>Ecdysozoa</taxon>
        <taxon>Nematoda</taxon>
        <taxon>Enoplea</taxon>
        <taxon>Dorylaimia</taxon>
        <taxon>Trichinellida</taxon>
        <taxon>Trichuridae</taxon>
        <taxon>Trichuris</taxon>
    </lineage>
</organism>
<evidence type="ECO:0000256" key="3">
    <source>
        <dbReference type="ARBA" id="ARBA00022491"/>
    </source>
</evidence>
<sequence>MTETEDRPEFSALKEQFLTVCRELELSPAKADIAWRGFQAVRRQCLIDTQPMKWLACSVYVACWLCPHMSPTPCEKALPTEIVRSFKIPLLRFFSNLRKWVEMANMSSRCQILVNFPPSTSLLEEKFLFFPVSKMENSFAVSTVLYDRFEFLFNKVFAEQKRKNRSFRPRRRTKKIRVSSGSNDFNMDTLKSFSWILYCAIRKNAIGTSDNLILGYSFLLCMFDTVIHNLADSDRKHLLDQAICEMLRDMDFIHSFSKYCGVSVLDVKFTRAEWWTPRLKALMEDRVLAGNPASLLGLLDQDNFSENLTSINDMYVQLLLRRGDLDERIFLNQAVRKQILPEMKTGYETAESGVDDLDSTDEEFSDRVKENNCPGLDNVTLTPLTLKYANESPTLRAFGTSIVAASRSTNPEIIRQSTNVSNVDSLNYFLQITFTQVAPNPLTYIFDTTKRLGDLYVTEVVKNDDESTYENIEKSTAQLHRTYIDALFVRLLTKLVRFERARCSLLELTESVVQDEFVRSLYGTCVEVVHFSYNPTRLFPWALEHVIKLSAFSYFKMIEIIIKIEPEFSREMIKQLNRIEERVLEELAWVEGSVFWLYKEGFLIPSALEINLATPRITHYYRPKRGQIPVFTHKDGPSQRFSVNQASAPKTACRRLNLDNVSSCIRLNTTCQSKANADSVIKISSISLPRGKFISKSPVKFEAATTSGTNALVLSKKSSDGTTKGRTIMVLGSVTRSIMTLFIKKVYHLAAVRLNHLCERFHASEPVKLQTWALFERIVMKHTEVFKGRHVDQIIICSLFLTTKMMRREVSFRDILYFYRLQPQAHSYIYRRVLMDPVGTKGAEEEVDSDAVEHPLEKVYGDITRFYNNIFCTLVEDDVKAMFTPETDKHGNTPSSPIPSLKTCGSFRKAISKGIYLSPLKLVASPGGTIRPIRYCVERSPVKDLRAINSVIETTADRINERTVSTHVGLARVPSCRRVLFGSYRGTPQSSPHQQVQKKVHQLNLGTKQ</sequence>
<dbReference type="GO" id="GO:0006357">
    <property type="term" value="P:regulation of transcription by RNA polymerase II"/>
    <property type="evidence" value="ECO:0007669"/>
    <property type="project" value="InterPro"/>
</dbReference>
<dbReference type="STRING" id="70415.A0A5S6Q5M0"/>
<dbReference type="Proteomes" id="UP000046395">
    <property type="component" value="Unassembled WGS sequence"/>
</dbReference>
<name>A0A5S6Q5M0_TRIMR</name>
<dbReference type="GO" id="GO:0005667">
    <property type="term" value="C:transcription regulator complex"/>
    <property type="evidence" value="ECO:0007669"/>
    <property type="project" value="TreeGrafter"/>
</dbReference>
<dbReference type="GO" id="GO:0000785">
    <property type="term" value="C:chromatin"/>
    <property type="evidence" value="ECO:0007669"/>
    <property type="project" value="TreeGrafter"/>
</dbReference>
<dbReference type="PANTHER" id="PTHR13742">
    <property type="entry name" value="RETINOBLASTOMA-ASSOCIATED PROTEIN RB -RELATED"/>
    <property type="match status" value="1"/>
</dbReference>
<dbReference type="InterPro" id="IPR028309">
    <property type="entry name" value="RB_fam"/>
</dbReference>
<dbReference type="InterPro" id="IPR002719">
    <property type="entry name" value="RB_B"/>
</dbReference>
<dbReference type="Pfam" id="PF01857">
    <property type="entry name" value="RB_B"/>
    <property type="match status" value="1"/>
</dbReference>
<evidence type="ECO:0000256" key="4">
    <source>
        <dbReference type="ARBA" id="ARBA00023015"/>
    </source>
</evidence>
<feature type="domain" description="Retinoblastoma-associated protein N-terminal" evidence="9">
    <location>
        <begin position="68"/>
        <end position="229"/>
    </location>
</feature>
<proteinExistence type="inferred from homology"/>
<keyword evidence="6" id="KW-0539">Nucleus</keyword>
<dbReference type="SUPFAM" id="SSF47954">
    <property type="entry name" value="Cyclin-like"/>
    <property type="match status" value="2"/>
</dbReference>
<keyword evidence="4" id="KW-0805">Transcription regulation</keyword>
<evidence type="ECO:0000256" key="2">
    <source>
        <dbReference type="ARBA" id="ARBA00009475"/>
    </source>
</evidence>
<feature type="compositionally biased region" description="Polar residues" evidence="8">
    <location>
        <begin position="986"/>
        <end position="995"/>
    </location>
</feature>
<protein>
    <submittedName>
        <fullName evidence="12">Retinoblastoma-associated protein A-box domain-containing protein</fullName>
    </submittedName>
</protein>
<dbReference type="GO" id="GO:2000134">
    <property type="term" value="P:negative regulation of G1/S transition of mitotic cell cycle"/>
    <property type="evidence" value="ECO:0007669"/>
    <property type="project" value="TreeGrafter"/>
</dbReference>
<dbReference type="Gene3D" id="1.10.472.10">
    <property type="entry name" value="Cyclin-like"/>
    <property type="match status" value="2"/>
</dbReference>
<dbReference type="Pfam" id="PF11934">
    <property type="entry name" value="DUF3452"/>
    <property type="match status" value="1"/>
</dbReference>
<keyword evidence="5" id="KW-0804">Transcription</keyword>
<feature type="domain" description="Retinoblastoma-associated protein A-box" evidence="10">
    <location>
        <begin position="404"/>
        <end position="597"/>
    </location>
</feature>
<dbReference type="Pfam" id="PF01858">
    <property type="entry name" value="RB_A"/>
    <property type="match status" value="1"/>
</dbReference>
<evidence type="ECO:0000256" key="7">
    <source>
        <dbReference type="ARBA" id="ARBA00023306"/>
    </source>
</evidence>
<evidence type="ECO:0000259" key="9">
    <source>
        <dbReference type="SMART" id="SM01367"/>
    </source>
</evidence>
<evidence type="ECO:0000256" key="8">
    <source>
        <dbReference type="SAM" id="MobiDB-lite"/>
    </source>
</evidence>